<dbReference type="EMBL" id="PXYK01000017">
    <property type="protein sequence ID" value="PSJ57523.1"/>
    <property type="molecule type" value="Genomic_DNA"/>
</dbReference>
<accession>A0A2P7S4X7</accession>
<dbReference type="InterPro" id="IPR059192">
    <property type="entry name" value="PIN_19"/>
</dbReference>
<organism evidence="1 2">
    <name type="scientific">Kumtagia ephedrae</name>
    <dbReference type="NCBI Taxonomy" id="2116701"/>
    <lineage>
        <taxon>Bacteria</taxon>
        <taxon>Pseudomonadati</taxon>
        <taxon>Pseudomonadota</taxon>
        <taxon>Alphaproteobacteria</taxon>
        <taxon>Hyphomicrobiales</taxon>
        <taxon>Phyllobacteriaceae</taxon>
        <taxon>Kumtagia</taxon>
    </lineage>
</organism>
<protein>
    <recommendedName>
        <fullName evidence="3">PIN domain-containing protein</fullName>
    </recommendedName>
</protein>
<dbReference type="Proteomes" id="UP000241229">
    <property type="component" value="Unassembled WGS sequence"/>
</dbReference>
<reference evidence="1 2" key="1">
    <citation type="submission" date="2018-03" db="EMBL/GenBank/DDBJ databases">
        <title>The draft genome of Mesorhizobium sp. 6GN-30.</title>
        <authorList>
            <person name="Liu L."/>
            <person name="Li L."/>
            <person name="Wang T."/>
            <person name="Zhang X."/>
            <person name="Liang L."/>
        </authorList>
    </citation>
    <scope>NUCLEOTIDE SEQUENCE [LARGE SCALE GENOMIC DNA]</scope>
    <source>
        <strain evidence="1 2">6GN30</strain>
    </source>
</reference>
<dbReference type="AlphaFoldDB" id="A0A2P7S4X7"/>
<evidence type="ECO:0000313" key="2">
    <source>
        <dbReference type="Proteomes" id="UP000241229"/>
    </source>
</evidence>
<gene>
    <name evidence="1" type="ORF">C7I84_17945</name>
</gene>
<sequence>MRFGTLILDTNLSVLLIVGVTGRDLIPDHKRLQAYDEIDFDILSAALRNSAGVRLSPNVLTETSNLVRQAPKHLHSSLMRTFGHFIDSWPEDYVPSRTARVRPEFGRLGLADAAILSMAGDKTTILTADFHLYQAALKAGLSCENFHHWKDHRPDYQL</sequence>
<comment type="caution">
    <text evidence="1">The sequence shown here is derived from an EMBL/GenBank/DDBJ whole genome shotgun (WGS) entry which is preliminary data.</text>
</comment>
<evidence type="ECO:0000313" key="1">
    <source>
        <dbReference type="EMBL" id="PSJ57523.1"/>
    </source>
</evidence>
<proteinExistence type="predicted"/>
<evidence type="ECO:0008006" key="3">
    <source>
        <dbReference type="Google" id="ProtNLM"/>
    </source>
</evidence>
<name>A0A2P7S4X7_9HYPH</name>
<keyword evidence="2" id="KW-1185">Reference proteome</keyword>
<dbReference type="CDD" id="cd18702">
    <property type="entry name" value="PIN_VapC_like"/>
    <property type="match status" value="1"/>
</dbReference>